<dbReference type="Gene3D" id="2.60.120.10">
    <property type="entry name" value="Jelly Rolls"/>
    <property type="match status" value="1"/>
</dbReference>
<dbReference type="PROSITE" id="PS51063">
    <property type="entry name" value="HTH_CRP_2"/>
    <property type="match status" value="1"/>
</dbReference>
<evidence type="ECO:0000256" key="3">
    <source>
        <dbReference type="ARBA" id="ARBA00023163"/>
    </source>
</evidence>
<organism evidence="6 7">
    <name type="scientific">Paralimibaculum aggregatum</name>
    <dbReference type="NCBI Taxonomy" id="3036245"/>
    <lineage>
        <taxon>Bacteria</taxon>
        <taxon>Pseudomonadati</taxon>
        <taxon>Pseudomonadota</taxon>
        <taxon>Alphaproteobacteria</taxon>
        <taxon>Rhodobacterales</taxon>
        <taxon>Paracoccaceae</taxon>
        <taxon>Paralimibaculum</taxon>
    </lineage>
</organism>
<evidence type="ECO:0000259" key="4">
    <source>
        <dbReference type="PROSITE" id="PS50042"/>
    </source>
</evidence>
<dbReference type="InterPro" id="IPR000595">
    <property type="entry name" value="cNMP-bd_dom"/>
</dbReference>
<evidence type="ECO:0000313" key="7">
    <source>
        <dbReference type="Proteomes" id="UP001239909"/>
    </source>
</evidence>
<dbReference type="PANTHER" id="PTHR24567:SF68">
    <property type="entry name" value="DNA-BINDING TRANSCRIPTIONAL DUAL REGULATOR CRP"/>
    <property type="match status" value="1"/>
</dbReference>
<reference evidence="6 7" key="1">
    <citation type="submission" date="2023-04" db="EMBL/GenBank/DDBJ databases">
        <title>Marinoamorphus aggregata gen. nov., sp. Nov., isolate from tissue of brittle star Ophioplocus japonicus.</title>
        <authorList>
            <person name="Kawano K."/>
            <person name="Sawayama S."/>
            <person name="Nakagawa S."/>
        </authorList>
    </citation>
    <scope>NUCLEOTIDE SEQUENCE [LARGE SCALE GENOMIC DNA]</scope>
    <source>
        <strain evidence="6 7">NKW23</strain>
    </source>
</reference>
<feature type="domain" description="Cyclic nucleotide-binding" evidence="4">
    <location>
        <begin position="6"/>
        <end position="126"/>
    </location>
</feature>
<dbReference type="InterPro" id="IPR012318">
    <property type="entry name" value="HTH_CRP"/>
</dbReference>
<dbReference type="Pfam" id="PF00027">
    <property type="entry name" value="cNMP_binding"/>
    <property type="match status" value="1"/>
</dbReference>
<dbReference type="PROSITE" id="PS50042">
    <property type="entry name" value="CNMP_BINDING_3"/>
    <property type="match status" value="1"/>
</dbReference>
<dbReference type="RefSeq" id="WP_285670787.1">
    <property type="nucleotide sequence ID" value="NZ_BSYI01000007.1"/>
</dbReference>
<dbReference type="PRINTS" id="PR00103">
    <property type="entry name" value="CAMPKINASE"/>
</dbReference>
<gene>
    <name evidence="6" type="ORF">LNKW23_12560</name>
</gene>
<keyword evidence="3" id="KW-0804">Transcription</keyword>
<dbReference type="EMBL" id="BSYI01000007">
    <property type="protein sequence ID" value="GMG82043.1"/>
    <property type="molecule type" value="Genomic_DNA"/>
</dbReference>
<feature type="domain" description="HTH crp-type" evidence="5">
    <location>
        <begin position="140"/>
        <end position="214"/>
    </location>
</feature>
<dbReference type="InterPro" id="IPR050397">
    <property type="entry name" value="Env_Response_Regulators"/>
</dbReference>
<accession>A0ABQ6LMH8</accession>
<dbReference type="InterPro" id="IPR014710">
    <property type="entry name" value="RmlC-like_jellyroll"/>
</dbReference>
<comment type="caution">
    <text evidence="6">The sequence shown here is derived from an EMBL/GenBank/DDBJ whole genome shotgun (WGS) entry which is preliminary data.</text>
</comment>
<protein>
    <submittedName>
        <fullName evidence="6">Crp/Fnr family transcriptional regulator</fullName>
    </submittedName>
</protein>
<dbReference type="InterPro" id="IPR036388">
    <property type="entry name" value="WH-like_DNA-bd_sf"/>
</dbReference>
<dbReference type="PANTHER" id="PTHR24567">
    <property type="entry name" value="CRP FAMILY TRANSCRIPTIONAL REGULATORY PROTEIN"/>
    <property type="match status" value="1"/>
</dbReference>
<dbReference type="InterPro" id="IPR036390">
    <property type="entry name" value="WH_DNA-bd_sf"/>
</dbReference>
<dbReference type="CDD" id="cd00038">
    <property type="entry name" value="CAP_ED"/>
    <property type="match status" value="1"/>
</dbReference>
<keyword evidence="1" id="KW-0805">Transcription regulation</keyword>
<dbReference type="InterPro" id="IPR018490">
    <property type="entry name" value="cNMP-bd_dom_sf"/>
</dbReference>
<dbReference type="Proteomes" id="UP001239909">
    <property type="component" value="Unassembled WGS sequence"/>
</dbReference>
<dbReference type="Gene3D" id="1.10.10.10">
    <property type="entry name" value="Winged helix-like DNA-binding domain superfamily/Winged helix DNA-binding domain"/>
    <property type="match status" value="1"/>
</dbReference>
<sequence length="222" mass="24050">MTRTGFLQKFVPDVRRRLVERAHRKVYPKGEVIFRRGDAGDSVFVIETGRVEISLTGNSGKRAVLNYVGPREVVGEIAAIDNSTRSADVIAATATTGLLIQYRDLRDALLSDPEAMLVVMTELCSKIRSSIDAFELASHREAAARLARCLVRLGEKFGRAGEDGTVTVATSLSQSDLGDLAGLSRENVNRHIKRWTADGVIDSADGSLVIRDAEGLRALAGL</sequence>
<dbReference type="SUPFAM" id="SSF46785">
    <property type="entry name" value="Winged helix' DNA-binding domain"/>
    <property type="match status" value="1"/>
</dbReference>
<evidence type="ECO:0000259" key="5">
    <source>
        <dbReference type="PROSITE" id="PS51063"/>
    </source>
</evidence>
<evidence type="ECO:0000313" key="6">
    <source>
        <dbReference type="EMBL" id="GMG82043.1"/>
    </source>
</evidence>
<dbReference type="SMART" id="SM00419">
    <property type="entry name" value="HTH_CRP"/>
    <property type="match status" value="1"/>
</dbReference>
<keyword evidence="7" id="KW-1185">Reference proteome</keyword>
<dbReference type="SMART" id="SM00100">
    <property type="entry name" value="cNMP"/>
    <property type="match status" value="1"/>
</dbReference>
<dbReference type="Pfam" id="PF13545">
    <property type="entry name" value="HTH_Crp_2"/>
    <property type="match status" value="1"/>
</dbReference>
<name>A0ABQ6LMH8_9RHOB</name>
<evidence type="ECO:0000256" key="2">
    <source>
        <dbReference type="ARBA" id="ARBA00023125"/>
    </source>
</evidence>
<keyword evidence="2" id="KW-0238">DNA-binding</keyword>
<proteinExistence type="predicted"/>
<evidence type="ECO:0000256" key="1">
    <source>
        <dbReference type="ARBA" id="ARBA00023015"/>
    </source>
</evidence>
<dbReference type="SUPFAM" id="SSF51206">
    <property type="entry name" value="cAMP-binding domain-like"/>
    <property type="match status" value="1"/>
</dbReference>